<reference evidence="3" key="1">
    <citation type="submission" date="2014-03" db="EMBL/GenBank/DDBJ databases">
        <authorList>
            <person name="Aksoy S."/>
            <person name="Warren W."/>
            <person name="Wilson R.K."/>
        </authorList>
    </citation>
    <scope>NUCLEOTIDE SEQUENCE [LARGE SCALE GENOMIC DNA]</scope>
    <source>
        <strain evidence="3">IAEA</strain>
    </source>
</reference>
<evidence type="ECO:0000313" key="2">
    <source>
        <dbReference type="EnsemblMetazoa" id="GPAI015836-PA"/>
    </source>
</evidence>
<reference evidence="2" key="2">
    <citation type="submission" date="2020-05" db="UniProtKB">
        <authorList>
            <consortium name="EnsemblMetazoa"/>
        </authorList>
    </citation>
    <scope>IDENTIFICATION</scope>
    <source>
        <strain evidence="2">IAEA</strain>
    </source>
</reference>
<dbReference type="EnsemblMetazoa" id="GPAI015836-RA">
    <property type="protein sequence ID" value="GPAI015836-PA"/>
    <property type="gene ID" value="GPAI015836"/>
</dbReference>
<proteinExistence type="predicted"/>
<protein>
    <submittedName>
        <fullName evidence="2">Uncharacterized protein</fullName>
    </submittedName>
</protein>
<name>A0A1A9ZIN0_GLOPL</name>
<feature type="region of interest" description="Disordered" evidence="1">
    <location>
        <begin position="19"/>
        <end position="39"/>
    </location>
</feature>
<organism evidence="2 3">
    <name type="scientific">Glossina pallidipes</name>
    <name type="common">Tsetse fly</name>
    <dbReference type="NCBI Taxonomy" id="7398"/>
    <lineage>
        <taxon>Eukaryota</taxon>
        <taxon>Metazoa</taxon>
        <taxon>Ecdysozoa</taxon>
        <taxon>Arthropoda</taxon>
        <taxon>Hexapoda</taxon>
        <taxon>Insecta</taxon>
        <taxon>Pterygota</taxon>
        <taxon>Neoptera</taxon>
        <taxon>Endopterygota</taxon>
        <taxon>Diptera</taxon>
        <taxon>Brachycera</taxon>
        <taxon>Muscomorpha</taxon>
        <taxon>Hippoboscoidea</taxon>
        <taxon>Glossinidae</taxon>
        <taxon>Glossina</taxon>
    </lineage>
</organism>
<dbReference type="Proteomes" id="UP000092445">
    <property type="component" value="Unassembled WGS sequence"/>
</dbReference>
<evidence type="ECO:0000313" key="3">
    <source>
        <dbReference type="Proteomes" id="UP000092445"/>
    </source>
</evidence>
<evidence type="ECO:0000256" key="1">
    <source>
        <dbReference type="SAM" id="MobiDB-lite"/>
    </source>
</evidence>
<sequence length="126" mass="14350">MVETAGELRRGGQTSFEFAIPTANGERRNASKAAPNFRNKSDYKRGRELFRLSRRADACPDAAKTGRSAAEQYLNESSNVTSVVHHKLLIKKLREHETKLFLFYLKRVQAIKKFHKGGNIILIFQT</sequence>
<keyword evidence="3" id="KW-1185">Reference proteome</keyword>
<dbReference type="VEuPathDB" id="VectorBase:GPAI015836"/>
<dbReference type="AlphaFoldDB" id="A0A1A9ZIN0"/>
<accession>A0A1A9ZIN0</accession>